<keyword evidence="1" id="KW-1133">Transmembrane helix</keyword>
<reference evidence="3 4" key="1">
    <citation type="submission" date="2016-05" db="EMBL/GenBank/DDBJ databases">
        <title>Comparative analysis of secretome profiles of manganese(II)-oxidizing ascomycete fungi.</title>
        <authorList>
            <consortium name="DOE Joint Genome Institute"/>
            <person name="Zeiner C.A."/>
            <person name="Purvine S.O."/>
            <person name="Zink E.M."/>
            <person name="Wu S."/>
            <person name="Pasa-Tolic L."/>
            <person name="Chaput D.L."/>
            <person name="Haridas S."/>
            <person name="Grigoriev I.V."/>
            <person name="Santelli C.M."/>
            <person name="Hansel C.M."/>
        </authorList>
    </citation>
    <scope>NUCLEOTIDE SEQUENCE [LARGE SCALE GENOMIC DNA]</scope>
    <source>
        <strain evidence="3 4">SRC1lrK2f</strain>
    </source>
</reference>
<sequence length="292" mass="32835">MSFTEAFLQEKINEEAGKTFNNAPDFTAAEIMKMMDKDDSGEITTDEVADFLKELVMAMRDIAKSVNRMKRAARSANAFVSFLLLFVVAIIYAAFFVKNLTSYLTPILTTVTGLSFALSGTVTEFIAACQFVFSKQPYDVGDRVTIEEKELIVEKVCLLYTVFHRCSDCAVEQIAHKKICDSWITNLTRSKGLFIKEVASIADKTDKFTSAQLEAHEKGLVAFINEETVRRRYLDVGGVKVSLHAEQQQLVADIKLKELMVRHEKVLSRMRGQIRDWLERLVREGGGTSSSS</sequence>
<dbReference type="Pfam" id="PF00924">
    <property type="entry name" value="MS_channel_2nd"/>
    <property type="match status" value="1"/>
</dbReference>
<evidence type="ECO:0000256" key="1">
    <source>
        <dbReference type="SAM" id="Phobius"/>
    </source>
</evidence>
<dbReference type="GeneID" id="29114628"/>
<dbReference type="PROSITE" id="PS00018">
    <property type="entry name" value="EF_HAND_1"/>
    <property type="match status" value="1"/>
</dbReference>
<dbReference type="EMBL" id="KV441509">
    <property type="protein sequence ID" value="OAG13577.1"/>
    <property type="molecule type" value="Genomic_DNA"/>
</dbReference>
<keyword evidence="1" id="KW-0472">Membrane</keyword>
<feature type="domain" description="EF-hand" evidence="2">
    <location>
        <begin position="23"/>
        <end position="58"/>
    </location>
</feature>
<dbReference type="GO" id="GO:0005509">
    <property type="term" value="F:calcium ion binding"/>
    <property type="evidence" value="ECO:0007669"/>
    <property type="project" value="InterPro"/>
</dbReference>
<dbReference type="Gene3D" id="1.10.238.10">
    <property type="entry name" value="EF-hand"/>
    <property type="match status" value="1"/>
</dbReference>
<dbReference type="GO" id="GO:0005262">
    <property type="term" value="F:calcium channel activity"/>
    <property type="evidence" value="ECO:0007669"/>
    <property type="project" value="TreeGrafter"/>
</dbReference>
<dbReference type="RefSeq" id="XP_018378998.1">
    <property type="nucleotide sequence ID" value="XM_018529034.1"/>
</dbReference>
<keyword evidence="1" id="KW-0812">Transmembrane</keyword>
<dbReference type="AlphaFoldDB" id="A0A177D2U2"/>
<feature type="transmembrane region" description="Helical" evidence="1">
    <location>
        <begin position="103"/>
        <end position="133"/>
    </location>
</feature>
<organism evidence="3 4">
    <name type="scientific">Alternaria alternata</name>
    <name type="common">Alternaria rot fungus</name>
    <name type="synonym">Torula alternata</name>
    <dbReference type="NCBI Taxonomy" id="5599"/>
    <lineage>
        <taxon>Eukaryota</taxon>
        <taxon>Fungi</taxon>
        <taxon>Dikarya</taxon>
        <taxon>Ascomycota</taxon>
        <taxon>Pezizomycotina</taxon>
        <taxon>Dothideomycetes</taxon>
        <taxon>Pleosporomycetidae</taxon>
        <taxon>Pleosporales</taxon>
        <taxon>Pleosporineae</taxon>
        <taxon>Pleosporaceae</taxon>
        <taxon>Alternaria</taxon>
        <taxon>Alternaria sect. Alternaria</taxon>
        <taxon>Alternaria alternata complex</taxon>
    </lineage>
</organism>
<dbReference type="VEuPathDB" id="FungiDB:CC77DRAFT_1067788"/>
<evidence type="ECO:0000313" key="3">
    <source>
        <dbReference type="EMBL" id="OAG13577.1"/>
    </source>
</evidence>
<dbReference type="KEGG" id="aalt:CC77DRAFT_1067788"/>
<dbReference type="InterPro" id="IPR018247">
    <property type="entry name" value="EF_Hand_1_Ca_BS"/>
</dbReference>
<proteinExistence type="predicted"/>
<evidence type="ECO:0000313" key="4">
    <source>
        <dbReference type="Proteomes" id="UP000077248"/>
    </source>
</evidence>
<keyword evidence="4" id="KW-1185">Reference proteome</keyword>
<dbReference type="PANTHER" id="PTHR31323">
    <property type="entry name" value="MECHANOSENSITIVE ION CHANNEL PROTEIN MSY2"/>
    <property type="match status" value="1"/>
</dbReference>
<name>A0A177D2U2_ALTAL</name>
<protein>
    <recommendedName>
        <fullName evidence="2">EF-hand domain-containing protein</fullName>
    </recommendedName>
</protein>
<dbReference type="Proteomes" id="UP000077248">
    <property type="component" value="Unassembled WGS sequence"/>
</dbReference>
<dbReference type="PROSITE" id="PS50222">
    <property type="entry name" value="EF_HAND_2"/>
    <property type="match status" value="1"/>
</dbReference>
<dbReference type="SMART" id="SM00054">
    <property type="entry name" value="EFh"/>
    <property type="match status" value="1"/>
</dbReference>
<dbReference type="PANTHER" id="PTHR31323:SF1">
    <property type="entry name" value="MECHANOSENSITIVE ION CHANNEL PROTEIN"/>
    <property type="match status" value="1"/>
</dbReference>
<dbReference type="GO" id="GO:0006874">
    <property type="term" value="P:intracellular calcium ion homeostasis"/>
    <property type="evidence" value="ECO:0007669"/>
    <property type="project" value="TreeGrafter"/>
</dbReference>
<accession>A0A177D2U2</accession>
<dbReference type="InterPro" id="IPR006685">
    <property type="entry name" value="MscS_channel_2nd"/>
</dbReference>
<feature type="transmembrane region" description="Helical" evidence="1">
    <location>
        <begin position="78"/>
        <end position="97"/>
    </location>
</feature>
<dbReference type="InterPro" id="IPR002048">
    <property type="entry name" value="EF_hand_dom"/>
</dbReference>
<dbReference type="GO" id="GO:0016020">
    <property type="term" value="C:membrane"/>
    <property type="evidence" value="ECO:0007669"/>
    <property type="project" value="InterPro"/>
</dbReference>
<gene>
    <name evidence="3" type="ORF">CC77DRAFT_1067788</name>
</gene>
<evidence type="ECO:0000259" key="2">
    <source>
        <dbReference type="PROSITE" id="PS50222"/>
    </source>
</evidence>